<keyword evidence="2" id="KW-1185">Reference proteome</keyword>
<organism evidence="1 2">
    <name type="scientific">Shewanella maritima</name>
    <dbReference type="NCBI Taxonomy" id="2520507"/>
    <lineage>
        <taxon>Bacteria</taxon>
        <taxon>Pseudomonadati</taxon>
        <taxon>Pseudomonadota</taxon>
        <taxon>Gammaproteobacteria</taxon>
        <taxon>Alteromonadales</taxon>
        <taxon>Shewanellaceae</taxon>
        <taxon>Shewanella</taxon>
    </lineage>
</organism>
<accession>A0A411PCN4</accession>
<protein>
    <submittedName>
        <fullName evidence="1">Uncharacterized protein</fullName>
    </submittedName>
</protein>
<sequence length="85" mass="9336">MATQGTVVLSDFESVYQSLKQLKLAAQAVSDVADDWCEEDAKHALVTLLSSNLQQQLEQHQQVVLKSINVVESEPVCKSKHVQAA</sequence>
<dbReference type="AlphaFoldDB" id="A0A411PCN4"/>
<gene>
    <name evidence="1" type="ORF">EXU30_00380</name>
</gene>
<proteinExistence type="predicted"/>
<dbReference type="KEGG" id="smai:EXU30_00380"/>
<dbReference type="RefSeq" id="WP_130597305.1">
    <property type="nucleotide sequence ID" value="NZ_CP036200.1"/>
</dbReference>
<name>A0A411PCN4_9GAMM</name>
<dbReference type="EMBL" id="CP036200">
    <property type="protein sequence ID" value="QBF81325.1"/>
    <property type="molecule type" value="Genomic_DNA"/>
</dbReference>
<dbReference type="Proteomes" id="UP000291106">
    <property type="component" value="Chromosome"/>
</dbReference>
<evidence type="ECO:0000313" key="1">
    <source>
        <dbReference type="EMBL" id="QBF81325.1"/>
    </source>
</evidence>
<reference evidence="1 2" key="1">
    <citation type="submission" date="2019-02" db="EMBL/GenBank/DDBJ databases">
        <title>Shewanella sp. D4-2 isolated from Dokdo Island.</title>
        <authorList>
            <person name="Baek K."/>
        </authorList>
    </citation>
    <scope>NUCLEOTIDE SEQUENCE [LARGE SCALE GENOMIC DNA]</scope>
    <source>
        <strain evidence="1 2">D4-2</strain>
    </source>
</reference>
<dbReference type="OrthoDB" id="10014202at2"/>
<evidence type="ECO:0000313" key="2">
    <source>
        <dbReference type="Proteomes" id="UP000291106"/>
    </source>
</evidence>